<dbReference type="GO" id="GO:0004656">
    <property type="term" value="F:procollagen-proline 4-dioxygenase activity"/>
    <property type="evidence" value="ECO:0007669"/>
    <property type="project" value="TreeGrafter"/>
</dbReference>
<dbReference type="InterPro" id="IPR006620">
    <property type="entry name" value="Pro_4_hyd_alph"/>
</dbReference>
<keyword evidence="4 8" id="KW-0223">Dioxygenase</keyword>
<dbReference type="Proteomes" id="UP000091969">
    <property type="component" value="Unassembled WGS sequence"/>
</dbReference>
<dbReference type="Pfam" id="PF13640">
    <property type="entry name" value="2OG-FeII_Oxy_3"/>
    <property type="match status" value="1"/>
</dbReference>
<reference evidence="8 9" key="1">
    <citation type="submission" date="2016-06" db="EMBL/GenBank/DDBJ databases">
        <title>Genome sequence of Tepidimonas fonticaldi PL17.</title>
        <authorList>
            <person name="Pinnaka A.K."/>
        </authorList>
    </citation>
    <scope>NUCLEOTIDE SEQUENCE [LARGE SCALE GENOMIC DNA]</scope>
    <source>
        <strain evidence="8 9">PL17</strain>
    </source>
</reference>
<dbReference type="AlphaFoldDB" id="A0A1A6DSZ2"/>
<dbReference type="PANTHER" id="PTHR10869">
    <property type="entry name" value="PROLYL 4-HYDROXYLASE ALPHA SUBUNIT"/>
    <property type="match status" value="1"/>
</dbReference>
<name>A0A1A6DSZ2_9BURK</name>
<dbReference type="STRING" id="1101373.A9O67_09585"/>
<accession>A0A1A6DSZ2</accession>
<gene>
    <name evidence="8" type="ORF">A9O67_09585</name>
</gene>
<dbReference type="GO" id="GO:0031418">
    <property type="term" value="F:L-ascorbic acid binding"/>
    <property type="evidence" value="ECO:0007669"/>
    <property type="project" value="UniProtKB-KW"/>
</dbReference>
<evidence type="ECO:0000313" key="9">
    <source>
        <dbReference type="Proteomes" id="UP000091969"/>
    </source>
</evidence>
<dbReference type="EMBL" id="LZDH01000065">
    <property type="protein sequence ID" value="OBS30037.1"/>
    <property type="molecule type" value="Genomic_DNA"/>
</dbReference>
<dbReference type="SMART" id="SM00702">
    <property type="entry name" value="P4Hc"/>
    <property type="match status" value="1"/>
</dbReference>
<keyword evidence="3" id="KW-0847">Vitamin C</keyword>
<evidence type="ECO:0000313" key="8">
    <source>
        <dbReference type="EMBL" id="OBS30037.1"/>
    </source>
</evidence>
<protein>
    <submittedName>
        <fullName evidence="8">Proline dioxygenase</fullName>
    </submittedName>
</protein>
<keyword evidence="6" id="KW-0408">Iron</keyword>
<dbReference type="GO" id="GO:0005506">
    <property type="term" value="F:iron ion binding"/>
    <property type="evidence" value="ECO:0007669"/>
    <property type="project" value="InterPro"/>
</dbReference>
<evidence type="ECO:0000256" key="2">
    <source>
        <dbReference type="ARBA" id="ARBA00022723"/>
    </source>
</evidence>
<keyword evidence="9" id="KW-1185">Reference proteome</keyword>
<dbReference type="PANTHER" id="PTHR10869:SF246">
    <property type="entry name" value="TRANSMEMBRANE PROLYL 4-HYDROXYLASE"/>
    <property type="match status" value="1"/>
</dbReference>
<dbReference type="OrthoDB" id="269774at2"/>
<dbReference type="PROSITE" id="PS51471">
    <property type="entry name" value="FE2OG_OXY"/>
    <property type="match status" value="1"/>
</dbReference>
<comment type="caution">
    <text evidence="8">The sequence shown here is derived from an EMBL/GenBank/DDBJ whole genome shotgun (WGS) entry which is preliminary data.</text>
</comment>
<organism evidence="8 9">
    <name type="scientific">Tepidimonas fonticaldi</name>
    <dbReference type="NCBI Taxonomy" id="1101373"/>
    <lineage>
        <taxon>Bacteria</taxon>
        <taxon>Pseudomonadati</taxon>
        <taxon>Pseudomonadota</taxon>
        <taxon>Betaproteobacteria</taxon>
        <taxon>Burkholderiales</taxon>
        <taxon>Tepidimonas</taxon>
    </lineage>
</organism>
<comment type="cofactor">
    <cofactor evidence="1">
        <name>L-ascorbate</name>
        <dbReference type="ChEBI" id="CHEBI:38290"/>
    </cofactor>
</comment>
<evidence type="ECO:0000256" key="5">
    <source>
        <dbReference type="ARBA" id="ARBA00023002"/>
    </source>
</evidence>
<keyword evidence="2" id="KW-0479">Metal-binding</keyword>
<keyword evidence="5" id="KW-0560">Oxidoreductase</keyword>
<proteinExistence type="predicted"/>
<dbReference type="RefSeq" id="WP_068610472.1">
    <property type="nucleotide sequence ID" value="NZ_LZDH01000065.1"/>
</dbReference>
<sequence>MSQTITPELRAWIVQQAQAGCTPESVLQAMLQAGWQESVALDAMEAVLEAHLGAVAAQDATARAAAARTVARAAAGAHAAERAVTGRGVARPYLDLSGSPRAIDLGDRVVTVHVSLRRPRLAVLGNLLSAEECDALIQAAQPRLKRSRTVQTRTGGEELNADRTSDGMFFRRGETPLIQRIEARLSRLVHWPVENGEGLQVLRYGPGAEYKPHYDYFDPNAAGTARICERGGQRVATIVMYLNEPQRGGGTTFPDVGLEVMPQRGHAVFFAYDRPEPATQTLHGGAPVLEGEKWVATKWLREGEFTV</sequence>
<feature type="domain" description="Fe2OG dioxygenase" evidence="7">
    <location>
        <begin position="195"/>
        <end position="302"/>
    </location>
</feature>
<evidence type="ECO:0000259" key="7">
    <source>
        <dbReference type="PROSITE" id="PS51471"/>
    </source>
</evidence>
<dbReference type="Gene3D" id="2.60.120.620">
    <property type="entry name" value="q2cbj1_9rhob like domain"/>
    <property type="match status" value="1"/>
</dbReference>
<dbReference type="InterPro" id="IPR044862">
    <property type="entry name" value="Pro_4_hyd_alph_FE2OG_OXY"/>
</dbReference>
<dbReference type="InterPro" id="IPR045054">
    <property type="entry name" value="P4HA-like"/>
</dbReference>
<evidence type="ECO:0000256" key="4">
    <source>
        <dbReference type="ARBA" id="ARBA00022964"/>
    </source>
</evidence>
<evidence type="ECO:0000256" key="3">
    <source>
        <dbReference type="ARBA" id="ARBA00022896"/>
    </source>
</evidence>
<evidence type="ECO:0000256" key="1">
    <source>
        <dbReference type="ARBA" id="ARBA00001961"/>
    </source>
</evidence>
<evidence type="ECO:0000256" key="6">
    <source>
        <dbReference type="ARBA" id="ARBA00023004"/>
    </source>
</evidence>
<dbReference type="InterPro" id="IPR005123">
    <property type="entry name" value="Oxoglu/Fe-dep_dioxygenase_dom"/>
</dbReference>